<comment type="caution">
    <text evidence="2">The sequence shown here is derived from an EMBL/GenBank/DDBJ whole genome shotgun (WGS) entry which is preliminary data.</text>
</comment>
<protein>
    <submittedName>
        <fullName evidence="2">Glutathione S-transferase-like protein</fullName>
    </submittedName>
</protein>
<dbReference type="SUPFAM" id="SSF52833">
    <property type="entry name" value="Thioredoxin-like"/>
    <property type="match status" value="1"/>
</dbReference>
<keyword evidence="3" id="KW-1185">Reference proteome</keyword>
<dbReference type="InterPro" id="IPR004045">
    <property type="entry name" value="Glutathione_S-Trfase_N"/>
</dbReference>
<dbReference type="GO" id="GO:0016740">
    <property type="term" value="F:transferase activity"/>
    <property type="evidence" value="ECO:0007669"/>
    <property type="project" value="UniProtKB-KW"/>
</dbReference>
<name>A0A560HAB0_9PROT</name>
<dbReference type="Gene3D" id="3.40.30.10">
    <property type="entry name" value="Glutaredoxin"/>
    <property type="match status" value="1"/>
</dbReference>
<evidence type="ECO:0000313" key="2">
    <source>
        <dbReference type="EMBL" id="TWB42554.1"/>
    </source>
</evidence>
<sequence>MTEAFKPIVYLKQNCPFCMKIRLFILEAGLGAEVETRDFGSGTPQEDTVRAELKDHLDKVSFPAAHIQPGQFITESDDIIAALARKSDRDPATMPIYQNYVDGPFAALMRLWKENMDLKKAAAAA</sequence>
<dbReference type="PROSITE" id="PS51354">
    <property type="entry name" value="GLUTAREDOXIN_2"/>
    <property type="match status" value="1"/>
</dbReference>
<dbReference type="Pfam" id="PF13409">
    <property type="entry name" value="GST_N_2"/>
    <property type="match status" value="1"/>
</dbReference>
<dbReference type="AlphaFoldDB" id="A0A560HAB0"/>
<evidence type="ECO:0000313" key="3">
    <source>
        <dbReference type="Proteomes" id="UP000315751"/>
    </source>
</evidence>
<feature type="domain" description="GST N-terminal" evidence="1">
    <location>
        <begin position="15"/>
        <end position="85"/>
    </location>
</feature>
<accession>A0A560HAB0</accession>
<dbReference type="InterPro" id="IPR036249">
    <property type="entry name" value="Thioredoxin-like_sf"/>
</dbReference>
<gene>
    <name evidence="2" type="ORF">FBZ90_106153</name>
</gene>
<organism evidence="2 3">
    <name type="scientific">Nitrospirillum amazonense</name>
    <dbReference type="NCBI Taxonomy" id="28077"/>
    <lineage>
        <taxon>Bacteria</taxon>
        <taxon>Pseudomonadati</taxon>
        <taxon>Pseudomonadota</taxon>
        <taxon>Alphaproteobacteria</taxon>
        <taxon>Rhodospirillales</taxon>
        <taxon>Azospirillaceae</taxon>
        <taxon>Nitrospirillum</taxon>
    </lineage>
</organism>
<dbReference type="Proteomes" id="UP000315751">
    <property type="component" value="Unassembled WGS sequence"/>
</dbReference>
<proteinExistence type="predicted"/>
<keyword evidence="2" id="KW-0808">Transferase</keyword>
<dbReference type="EMBL" id="VITR01000006">
    <property type="protein sequence ID" value="TWB42554.1"/>
    <property type="molecule type" value="Genomic_DNA"/>
</dbReference>
<reference evidence="2 3" key="1">
    <citation type="submission" date="2019-06" db="EMBL/GenBank/DDBJ databases">
        <title>Genomic Encyclopedia of Type Strains, Phase IV (KMG-V): Genome sequencing to study the core and pangenomes of soil and plant-associated prokaryotes.</title>
        <authorList>
            <person name="Whitman W."/>
        </authorList>
    </citation>
    <scope>NUCLEOTIDE SEQUENCE [LARGE SCALE GENOMIC DNA]</scope>
    <source>
        <strain evidence="2 3">BR 11622</strain>
    </source>
</reference>
<dbReference type="RefSeq" id="WP_145732261.1">
    <property type="nucleotide sequence ID" value="NZ_VITR01000006.1"/>
</dbReference>
<evidence type="ECO:0000259" key="1">
    <source>
        <dbReference type="Pfam" id="PF13409"/>
    </source>
</evidence>
<dbReference type="OrthoDB" id="9813092at2"/>